<name>A0A8C0F762_BUBBB</name>
<dbReference type="Ensembl" id="ENSBOBT00000015321.1">
    <property type="protein sequence ID" value="ENSBOBP00000014980.1"/>
    <property type="gene ID" value="ENSBOBG00000009410.1"/>
</dbReference>
<reference evidence="2" key="1">
    <citation type="submission" date="2025-08" db="UniProtKB">
        <authorList>
            <consortium name="Ensembl"/>
        </authorList>
    </citation>
    <scope>IDENTIFICATION</scope>
</reference>
<feature type="region of interest" description="Disordered" evidence="1">
    <location>
        <begin position="1"/>
        <end position="21"/>
    </location>
</feature>
<evidence type="ECO:0000256" key="1">
    <source>
        <dbReference type="SAM" id="MobiDB-lite"/>
    </source>
</evidence>
<reference evidence="2" key="2">
    <citation type="submission" date="2025-09" db="UniProtKB">
        <authorList>
            <consortium name="Ensembl"/>
        </authorList>
    </citation>
    <scope>IDENTIFICATION</scope>
</reference>
<dbReference type="Proteomes" id="UP000694567">
    <property type="component" value="Unplaced"/>
</dbReference>
<proteinExistence type="predicted"/>
<evidence type="ECO:0000313" key="3">
    <source>
        <dbReference type="Proteomes" id="UP000694567"/>
    </source>
</evidence>
<accession>A0A8C0F762</accession>
<evidence type="ECO:0000313" key="2">
    <source>
        <dbReference type="Ensembl" id="ENSBOBP00000014980.1"/>
    </source>
</evidence>
<keyword evidence="3" id="KW-1185">Reference proteome</keyword>
<sequence length="64" mass="7416">VGQRWLPARARPSSPRARPEQSKCWGRRRVCVGSPHLHASPVLISSRNPADKFCIWRIKCLYIY</sequence>
<protein>
    <submittedName>
        <fullName evidence="2">Uncharacterized protein</fullName>
    </submittedName>
</protein>
<dbReference type="AlphaFoldDB" id="A0A8C0F762"/>
<organism evidence="2 3">
    <name type="scientific">Bubo bubo</name>
    <name type="common">Eurasian eagle-owl</name>
    <name type="synonym">Strix bubo</name>
    <dbReference type="NCBI Taxonomy" id="30461"/>
    <lineage>
        <taxon>Eukaryota</taxon>
        <taxon>Metazoa</taxon>
        <taxon>Chordata</taxon>
        <taxon>Craniata</taxon>
        <taxon>Vertebrata</taxon>
        <taxon>Euteleostomi</taxon>
        <taxon>Archelosauria</taxon>
        <taxon>Archosauria</taxon>
        <taxon>Dinosauria</taxon>
        <taxon>Saurischia</taxon>
        <taxon>Theropoda</taxon>
        <taxon>Coelurosauria</taxon>
        <taxon>Aves</taxon>
        <taxon>Neognathae</taxon>
        <taxon>Neoaves</taxon>
        <taxon>Telluraves</taxon>
        <taxon>Strigiformes</taxon>
        <taxon>Strigidae</taxon>
        <taxon>Bubo</taxon>
    </lineage>
</organism>
<feature type="compositionally biased region" description="Low complexity" evidence="1">
    <location>
        <begin position="7"/>
        <end position="16"/>
    </location>
</feature>